<dbReference type="OrthoDB" id="8722217at2"/>
<evidence type="ECO:0000259" key="1">
    <source>
        <dbReference type="Pfam" id="PF12680"/>
    </source>
</evidence>
<dbReference type="InterPro" id="IPR032710">
    <property type="entry name" value="NTF2-like_dom_sf"/>
</dbReference>
<evidence type="ECO:0000313" key="3">
    <source>
        <dbReference type="Proteomes" id="UP000308349"/>
    </source>
</evidence>
<protein>
    <recommendedName>
        <fullName evidence="1">SnoaL-like domain-containing protein</fullName>
    </recommendedName>
</protein>
<proteinExistence type="predicted"/>
<organism evidence="2 3">
    <name type="scientific">Nocardia cyriacigeorgica</name>
    <dbReference type="NCBI Taxonomy" id="135487"/>
    <lineage>
        <taxon>Bacteria</taxon>
        <taxon>Bacillati</taxon>
        <taxon>Actinomycetota</taxon>
        <taxon>Actinomycetes</taxon>
        <taxon>Mycobacteriales</taxon>
        <taxon>Nocardiaceae</taxon>
        <taxon>Nocardia</taxon>
    </lineage>
</organism>
<dbReference type="PANTHER" id="PTHR41252">
    <property type="entry name" value="BLR2505 PROTEIN"/>
    <property type="match status" value="1"/>
</dbReference>
<dbReference type="PANTHER" id="PTHR41252:SF1">
    <property type="entry name" value="BLR2505 PROTEIN"/>
    <property type="match status" value="1"/>
</dbReference>
<accession>A0A5R8PLG2</accession>
<dbReference type="Proteomes" id="UP000308349">
    <property type="component" value="Unassembled WGS sequence"/>
</dbReference>
<dbReference type="InterPro" id="IPR037401">
    <property type="entry name" value="SnoaL-like"/>
</dbReference>
<dbReference type="RefSeq" id="WP_138454812.1">
    <property type="nucleotide sequence ID" value="NZ_VBUU01000001.1"/>
</dbReference>
<name>A0A5R8PLG2_9NOCA</name>
<dbReference type="SUPFAM" id="SSF54427">
    <property type="entry name" value="NTF2-like"/>
    <property type="match status" value="1"/>
</dbReference>
<dbReference type="EMBL" id="VBUU01000001">
    <property type="protein sequence ID" value="TLG18083.1"/>
    <property type="molecule type" value="Genomic_DNA"/>
</dbReference>
<comment type="caution">
    <text evidence="2">The sequence shown here is derived from an EMBL/GenBank/DDBJ whole genome shotgun (WGS) entry which is preliminary data.</text>
</comment>
<evidence type="ECO:0000313" key="2">
    <source>
        <dbReference type="EMBL" id="TLG18083.1"/>
    </source>
</evidence>
<reference evidence="2 3" key="1">
    <citation type="submission" date="2019-05" db="EMBL/GenBank/DDBJ databases">
        <title>Genomes sequences of two Nocardia cyriacigeorgica environmental isolates, type strains Nocardia asteroides ATCC 19247 and Nocardia cyriacigeorgica DSM 44484.</title>
        <authorList>
            <person name="Vautrin F."/>
            <person name="Bergeron E."/>
            <person name="Dubost A."/>
            <person name="Abrouk D."/>
            <person name="Rodriguez Nava V."/>
            <person name="Pujic P."/>
        </authorList>
    </citation>
    <scope>NUCLEOTIDE SEQUENCE [LARGE SCALE GENOMIC DNA]</scope>
    <source>
        <strain evidence="2 3">EML 1456</strain>
    </source>
</reference>
<gene>
    <name evidence="2" type="ORF">FEK35_02970</name>
</gene>
<sequence length="136" mass="14878">MSDNTGSTLEVVDEFFTNFGSGNMSALLDQFADKVDFRVNGAAHVPWAGERSTRAEIEEFFGIFPQVLTAPESFEITGKLAQGDDAVVFATCVFGVKATGKKFTNSYALHFTITDGKISRYHMYEDSHAIAEAFTA</sequence>
<dbReference type="Gene3D" id="3.10.450.50">
    <property type="match status" value="1"/>
</dbReference>
<feature type="domain" description="SnoaL-like" evidence="1">
    <location>
        <begin position="12"/>
        <end position="121"/>
    </location>
</feature>
<dbReference type="Pfam" id="PF12680">
    <property type="entry name" value="SnoaL_2"/>
    <property type="match status" value="1"/>
</dbReference>
<dbReference type="AlphaFoldDB" id="A0A5R8PLG2"/>